<dbReference type="InterPro" id="IPR050545">
    <property type="entry name" value="Mycobact_MmpL"/>
</dbReference>
<evidence type="ECO:0000259" key="7">
    <source>
        <dbReference type="PROSITE" id="PS50156"/>
    </source>
</evidence>
<feature type="transmembrane region" description="Helical" evidence="6">
    <location>
        <begin position="604"/>
        <end position="625"/>
    </location>
</feature>
<feature type="transmembrane region" description="Helical" evidence="6">
    <location>
        <begin position="216"/>
        <end position="236"/>
    </location>
</feature>
<feature type="transmembrane region" description="Helical" evidence="6">
    <location>
        <begin position="341"/>
        <end position="365"/>
    </location>
</feature>
<dbReference type="InterPro" id="IPR004869">
    <property type="entry name" value="MMPL_dom"/>
</dbReference>
<sequence>MAKLLYRIGTWSFRAKWFVIAAWFVILGAMGGAAATWGGTYVDNFAIKNTPSQEATDIYLEQFPEARNPLRGTGVNLVFKAPEGQTLTEPHNVEAMDQVVGYIRDNLHEITETQRFGNPAILGPELQRGVYDQLTNQGLPELTAKADADNLALLSPDQTIGYTTFSIDVPMPGEVTQEQRDVVNQALALGREQGLQVEAGGPGFGDPIAISSTSEIIGISVAAVILVFTFGSLLAAGMPLITAVVGVGIGSLAITLATGFVDLNNTTPALAVMIGLAVGIDYALFIMFRYRRERLRMSNQEAAGMAVGTAGSAVTFAGLTVIIALVALAVARITFLSYMGYAAAFTVLVAVLVSLTLVPALLGVLGDRGFRSRRGGRRRRTRTAPKKSLGRRWVQFVHKVPALVIVVCIIGLGALTYPATRLHLSLPSDTQSNKDTTQRKSAELLSEGFGPGINSQMLVAVDAHEVRDDAPVLQPLIRAQEGDRHRAAANAAFQYLVQNYSNTPDVKHVQIIGVSEDGLGAQMLITPESTPEDESTNQMISTLRTKEQAVEDATGVRAGITGLVPIQQDITNRLAGVMPLYLGIVVGLAILLLMVIFRSFWVPVVAGVGFLLSIGAAFGVTVLFWQEGLWDLVNTPGPIIAFMPIFLIGVCFGLAMDYQVFLVSAMREHYVAHPNGSETELGDSRYNPVEESIVEGFSSTARVVTAAALIMIAVFVAFIGQPLPFIKIFGFALGAGVLFDAFFIRMAFVPAAMFLMGRRTWHMPRWLNAILPRIDVEGTALEKEYEAKQQHRKATEKVQA</sequence>
<feature type="transmembrane region" description="Helical" evidence="6">
    <location>
        <begin position="396"/>
        <end position="417"/>
    </location>
</feature>
<evidence type="ECO:0000313" key="8">
    <source>
        <dbReference type="EMBL" id="AZA10238.1"/>
    </source>
</evidence>
<feature type="transmembrane region" description="Helical" evidence="6">
    <location>
        <begin position="637"/>
        <end position="658"/>
    </location>
</feature>
<dbReference type="Pfam" id="PF03176">
    <property type="entry name" value="MMPL"/>
    <property type="match status" value="2"/>
</dbReference>
<feature type="transmembrane region" description="Helical" evidence="6">
    <location>
        <begin position="302"/>
        <end position="335"/>
    </location>
</feature>
<gene>
    <name evidence="8" type="primary">ydfJ2</name>
    <name evidence="8" type="ORF">CPPEL_10710</name>
</gene>
<dbReference type="Proteomes" id="UP000271426">
    <property type="component" value="Chromosome"/>
</dbReference>
<dbReference type="Gene3D" id="1.20.1640.10">
    <property type="entry name" value="Multidrug efflux transporter AcrB transmembrane domain"/>
    <property type="match status" value="2"/>
</dbReference>
<name>A0A3G6IZW9_9CORY</name>
<evidence type="ECO:0000256" key="4">
    <source>
        <dbReference type="ARBA" id="ARBA00022989"/>
    </source>
</evidence>
<feature type="transmembrane region" description="Helical" evidence="6">
    <location>
        <begin position="703"/>
        <end position="723"/>
    </location>
</feature>
<dbReference type="PANTHER" id="PTHR33406:SF13">
    <property type="entry name" value="MEMBRANE PROTEIN YDFJ"/>
    <property type="match status" value="1"/>
</dbReference>
<keyword evidence="2" id="KW-1003">Cell membrane</keyword>
<keyword evidence="9" id="KW-1185">Reference proteome</keyword>
<evidence type="ECO:0000256" key="6">
    <source>
        <dbReference type="SAM" id="Phobius"/>
    </source>
</evidence>
<dbReference type="RefSeq" id="WP_123961074.1">
    <property type="nucleotide sequence ID" value="NZ_CP033898.1"/>
</dbReference>
<organism evidence="8 9">
    <name type="scientific">Corynebacterium pseudopelargi</name>
    <dbReference type="NCBI Taxonomy" id="2080757"/>
    <lineage>
        <taxon>Bacteria</taxon>
        <taxon>Bacillati</taxon>
        <taxon>Actinomycetota</taxon>
        <taxon>Actinomycetes</taxon>
        <taxon>Mycobacteriales</taxon>
        <taxon>Corynebacteriaceae</taxon>
        <taxon>Corynebacterium</taxon>
    </lineage>
</organism>
<evidence type="ECO:0000256" key="3">
    <source>
        <dbReference type="ARBA" id="ARBA00022692"/>
    </source>
</evidence>
<dbReference type="KEGG" id="cpso:CPPEL_10710"/>
<feature type="transmembrane region" description="Helical" evidence="6">
    <location>
        <begin position="578"/>
        <end position="597"/>
    </location>
</feature>
<comment type="subcellular location">
    <subcellularLocation>
        <location evidence="1">Cell membrane</location>
        <topology evidence="1">Multi-pass membrane protein</topology>
    </subcellularLocation>
</comment>
<protein>
    <submittedName>
        <fullName evidence="8">Membrane protein YdfJ</fullName>
    </submittedName>
</protein>
<evidence type="ECO:0000313" key="9">
    <source>
        <dbReference type="Proteomes" id="UP000271426"/>
    </source>
</evidence>
<dbReference type="SUPFAM" id="SSF82866">
    <property type="entry name" value="Multidrug efflux transporter AcrB transmembrane domain"/>
    <property type="match status" value="2"/>
</dbReference>
<keyword evidence="3 6" id="KW-0812">Transmembrane</keyword>
<dbReference type="GO" id="GO:0005886">
    <property type="term" value="C:plasma membrane"/>
    <property type="evidence" value="ECO:0007669"/>
    <property type="project" value="UniProtKB-SubCell"/>
</dbReference>
<feature type="transmembrane region" description="Helical" evidence="6">
    <location>
        <begin position="729"/>
        <end position="755"/>
    </location>
</feature>
<keyword evidence="4 6" id="KW-1133">Transmembrane helix</keyword>
<dbReference type="PANTHER" id="PTHR33406">
    <property type="entry name" value="MEMBRANE PROTEIN MJ1562-RELATED"/>
    <property type="match status" value="1"/>
</dbReference>
<accession>A0A3G6IZW9</accession>
<dbReference type="AlphaFoldDB" id="A0A3G6IZW9"/>
<proteinExistence type="predicted"/>
<feature type="transmembrane region" description="Helical" evidence="6">
    <location>
        <begin position="243"/>
        <end position="263"/>
    </location>
</feature>
<dbReference type="InterPro" id="IPR000731">
    <property type="entry name" value="SSD"/>
</dbReference>
<feature type="domain" description="SSD" evidence="7">
    <location>
        <begin position="216"/>
        <end position="364"/>
    </location>
</feature>
<feature type="transmembrane region" description="Helical" evidence="6">
    <location>
        <begin position="269"/>
        <end position="290"/>
    </location>
</feature>
<dbReference type="PROSITE" id="PS50156">
    <property type="entry name" value="SSD"/>
    <property type="match status" value="1"/>
</dbReference>
<dbReference type="EMBL" id="CP033898">
    <property type="protein sequence ID" value="AZA10238.1"/>
    <property type="molecule type" value="Genomic_DNA"/>
</dbReference>
<dbReference type="OrthoDB" id="7051771at2"/>
<evidence type="ECO:0000256" key="1">
    <source>
        <dbReference type="ARBA" id="ARBA00004651"/>
    </source>
</evidence>
<keyword evidence="5 6" id="KW-0472">Membrane</keyword>
<evidence type="ECO:0000256" key="2">
    <source>
        <dbReference type="ARBA" id="ARBA00022475"/>
    </source>
</evidence>
<reference evidence="8 9" key="1">
    <citation type="submission" date="2018-11" db="EMBL/GenBank/DDBJ databases">
        <authorList>
            <person name="Kleinhagauer T."/>
            <person name="Glaeser S.P."/>
            <person name="Spergser J."/>
            <person name="Ruckert C."/>
            <person name="Kaempfer P."/>
            <person name="Busse H.-J."/>
        </authorList>
    </citation>
    <scope>NUCLEOTIDE SEQUENCE [LARGE SCALE GENOMIC DNA]</scope>
    <source>
        <strain evidence="8 9">812CH</strain>
    </source>
</reference>
<evidence type="ECO:0000256" key="5">
    <source>
        <dbReference type="ARBA" id="ARBA00023136"/>
    </source>
</evidence>